<name>A0A9P7KCP5_9AGAR</name>
<feature type="non-terminal residue" evidence="1">
    <location>
        <position position="205"/>
    </location>
</feature>
<dbReference type="Proteomes" id="UP000717328">
    <property type="component" value="Unassembled WGS sequence"/>
</dbReference>
<evidence type="ECO:0000313" key="1">
    <source>
        <dbReference type="EMBL" id="KAG5644085.1"/>
    </source>
</evidence>
<gene>
    <name evidence="1" type="ORF">H0H81_009739</name>
</gene>
<sequence>SLSLPSSGYWLGLLLDLRSLRMIADHPHLLSQSLRQGDSLHLAVPTVRSTDTTLVPGTVLHNAQTTLIVVMTTRVEDSLHGWVYLRTNSIDALTGLPPVSSSLRQGLKLYGQTSDVYNAISLVLFASTSGPNGVWIVKYHLHMSLMISLWLVMMNLSPINMDISGNHFHSTWLIGSYLRYSVNSVGSGCQIQDMLIMNLFCHWAS</sequence>
<protein>
    <submittedName>
        <fullName evidence="1">Uncharacterized protein</fullName>
    </submittedName>
</protein>
<keyword evidence="2" id="KW-1185">Reference proteome</keyword>
<reference evidence="1" key="1">
    <citation type="submission" date="2021-02" db="EMBL/GenBank/DDBJ databases">
        <authorList>
            <person name="Nieuwenhuis M."/>
            <person name="Van De Peppel L.J.J."/>
        </authorList>
    </citation>
    <scope>NUCLEOTIDE SEQUENCE</scope>
    <source>
        <strain evidence="1">D49</strain>
    </source>
</reference>
<accession>A0A9P7KCP5</accession>
<reference evidence="1" key="2">
    <citation type="submission" date="2021-10" db="EMBL/GenBank/DDBJ databases">
        <title>Phylogenomics reveals ancestral predisposition of the termite-cultivated fungus Termitomyces towards a domesticated lifestyle.</title>
        <authorList>
            <person name="Auxier B."/>
            <person name="Grum-Grzhimaylo A."/>
            <person name="Cardenas M.E."/>
            <person name="Lodge J.D."/>
            <person name="Laessoe T."/>
            <person name="Pedersen O."/>
            <person name="Smith M.E."/>
            <person name="Kuyper T.W."/>
            <person name="Franco-Molano E.A."/>
            <person name="Baroni T.J."/>
            <person name="Aanen D.K."/>
        </authorList>
    </citation>
    <scope>NUCLEOTIDE SEQUENCE</scope>
    <source>
        <strain evidence="1">D49</strain>
    </source>
</reference>
<dbReference type="AlphaFoldDB" id="A0A9P7KCP5"/>
<evidence type="ECO:0000313" key="2">
    <source>
        <dbReference type="Proteomes" id="UP000717328"/>
    </source>
</evidence>
<proteinExistence type="predicted"/>
<comment type="caution">
    <text evidence="1">The sequence shown here is derived from an EMBL/GenBank/DDBJ whole genome shotgun (WGS) entry which is preliminary data.</text>
</comment>
<dbReference type="EMBL" id="JABCKI010002910">
    <property type="protein sequence ID" value="KAG5644085.1"/>
    <property type="molecule type" value="Genomic_DNA"/>
</dbReference>
<organism evidence="1 2">
    <name type="scientific">Sphagnurus paluster</name>
    <dbReference type="NCBI Taxonomy" id="117069"/>
    <lineage>
        <taxon>Eukaryota</taxon>
        <taxon>Fungi</taxon>
        <taxon>Dikarya</taxon>
        <taxon>Basidiomycota</taxon>
        <taxon>Agaricomycotina</taxon>
        <taxon>Agaricomycetes</taxon>
        <taxon>Agaricomycetidae</taxon>
        <taxon>Agaricales</taxon>
        <taxon>Tricholomatineae</taxon>
        <taxon>Lyophyllaceae</taxon>
        <taxon>Sphagnurus</taxon>
    </lineage>
</organism>
<feature type="non-terminal residue" evidence="1">
    <location>
        <position position="1"/>
    </location>
</feature>